<keyword evidence="3" id="KW-1185">Reference proteome</keyword>
<comment type="caution">
    <text evidence="2">The sequence shown here is derived from an EMBL/GenBank/DDBJ whole genome shotgun (WGS) entry which is preliminary data.</text>
</comment>
<feature type="compositionally biased region" description="Polar residues" evidence="1">
    <location>
        <begin position="256"/>
        <end position="268"/>
    </location>
</feature>
<evidence type="ECO:0000313" key="3">
    <source>
        <dbReference type="Proteomes" id="UP000703269"/>
    </source>
</evidence>
<name>A0A9P3GEY1_9APHY</name>
<feature type="region of interest" description="Disordered" evidence="1">
    <location>
        <begin position="1"/>
        <end position="37"/>
    </location>
</feature>
<feature type="compositionally biased region" description="Polar residues" evidence="1">
    <location>
        <begin position="415"/>
        <end position="429"/>
    </location>
</feature>
<reference evidence="2 3" key="1">
    <citation type="submission" date="2021-08" db="EMBL/GenBank/DDBJ databases">
        <title>Draft Genome Sequence of Phanerochaete sordida strain YK-624.</title>
        <authorList>
            <person name="Mori T."/>
            <person name="Dohra H."/>
            <person name="Suzuki T."/>
            <person name="Kawagishi H."/>
            <person name="Hirai H."/>
        </authorList>
    </citation>
    <scope>NUCLEOTIDE SEQUENCE [LARGE SCALE GENOMIC DNA]</scope>
    <source>
        <strain evidence="2 3">YK-624</strain>
    </source>
</reference>
<feature type="region of interest" description="Disordered" evidence="1">
    <location>
        <begin position="50"/>
        <end position="120"/>
    </location>
</feature>
<protein>
    <submittedName>
        <fullName evidence="2">NYN domain-containing protein</fullName>
    </submittedName>
</protein>
<dbReference type="AlphaFoldDB" id="A0A9P3GEY1"/>
<accession>A0A9P3GEY1</accession>
<feature type="compositionally biased region" description="Polar residues" evidence="1">
    <location>
        <begin position="450"/>
        <end position="467"/>
    </location>
</feature>
<dbReference type="Proteomes" id="UP000703269">
    <property type="component" value="Unassembled WGS sequence"/>
</dbReference>
<feature type="region of interest" description="Disordered" evidence="1">
    <location>
        <begin position="409"/>
        <end position="477"/>
    </location>
</feature>
<organism evidence="2 3">
    <name type="scientific">Phanerochaete sordida</name>
    <dbReference type="NCBI Taxonomy" id="48140"/>
    <lineage>
        <taxon>Eukaryota</taxon>
        <taxon>Fungi</taxon>
        <taxon>Dikarya</taxon>
        <taxon>Basidiomycota</taxon>
        <taxon>Agaricomycotina</taxon>
        <taxon>Agaricomycetes</taxon>
        <taxon>Polyporales</taxon>
        <taxon>Phanerochaetaceae</taxon>
        <taxon>Phanerochaete</taxon>
    </lineage>
</organism>
<evidence type="ECO:0000313" key="2">
    <source>
        <dbReference type="EMBL" id="GJE92494.1"/>
    </source>
</evidence>
<sequence length="579" mass="63509">MSSALSDTTLSPAPFSPFSTYSTVTTSGATSDDSPDLGAFATVFRELNNAYPNPRMNGRHLSDSDESARTPTSTFLLSESEAPPGSTVWTQGPIADYLENTDSDSHDHTSTEEDAEPPSINLSSVFGFLAEERAKLIAMREATTAAGRIAGHSSSTTSDGTWRHLVPTRRRRRKRKSDRSQSLHNQIRHPVSADITTEEAQDNDEEEEEEEEEASTSDPGAPANYYESTPASPRPKNRRERTTTHAPPEAGPSRLTLHQSRSTPSLRLQATLPIDPRVLQLRNLAHKLRMLYPKDSKNLTAILANDQPDGTDFVDPRGPSPRPKDTPIHVFVDFSNIIIGFLVYLKRLRINRKVRHLSHAALALILERGRPVTKRVLATSSPLVQPVDSAEQLGYDVCILQRVLDDGEGADRLHSSSSGADNARPQYTTHHSKHGKGKAPFVKGHARKTSAMSANGGNSTESDSNGAGSAPHAPSPVRKRYREQGVDELLQLKLHQAIAVTDDVPPGATIVLATGDGNVGQFNEEGFLGCVRLALKKGWRVELYAWEGGLSRTWKKEFGGNKKFEIHMLDRFAMDLLEL</sequence>
<dbReference type="CDD" id="cd18724">
    <property type="entry name" value="PIN_LabA-like"/>
    <property type="match status" value="1"/>
</dbReference>
<evidence type="ECO:0000256" key="1">
    <source>
        <dbReference type="SAM" id="MobiDB-lite"/>
    </source>
</evidence>
<feature type="compositionally biased region" description="Acidic residues" evidence="1">
    <location>
        <begin position="196"/>
        <end position="215"/>
    </location>
</feature>
<feature type="compositionally biased region" description="Polar residues" evidence="1">
    <location>
        <begin position="1"/>
        <end position="32"/>
    </location>
</feature>
<proteinExistence type="predicted"/>
<dbReference type="OrthoDB" id="5590473at2759"/>
<feature type="region of interest" description="Disordered" evidence="1">
    <location>
        <begin position="148"/>
        <end position="269"/>
    </location>
</feature>
<feature type="compositionally biased region" description="Basic residues" evidence="1">
    <location>
        <begin position="166"/>
        <end position="177"/>
    </location>
</feature>
<gene>
    <name evidence="2" type="ORF">PsYK624_086480</name>
</gene>
<dbReference type="EMBL" id="BPQB01000026">
    <property type="protein sequence ID" value="GJE92494.1"/>
    <property type="molecule type" value="Genomic_DNA"/>
</dbReference>